<reference evidence="6 7" key="1">
    <citation type="journal article" date="2013" name="ISME J.">
        <title>Comparative genomics of pathogenic lineages of Vibrio nigripulchritudo identifies virulence-associated traits.</title>
        <authorList>
            <person name="Goudenege D."/>
            <person name="Labreuche Y."/>
            <person name="Krin E."/>
            <person name="Ansquer D."/>
            <person name="Mangenot S."/>
            <person name="Calteau A."/>
            <person name="Medigue C."/>
            <person name="Mazel D."/>
            <person name="Polz M.F."/>
            <person name="Le Roux F."/>
        </authorList>
    </citation>
    <scope>NUCLEOTIDE SEQUENCE [LARGE SCALE GENOMIC DNA]</scope>
    <source>
        <strain evidence="6 7">SOn1</strain>
    </source>
</reference>
<dbReference type="RefSeq" id="WP_022610348.1">
    <property type="nucleotide sequence ID" value="NZ_LK391965.1"/>
</dbReference>
<evidence type="ECO:0000259" key="5">
    <source>
        <dbReference type="Pfam" id="PF21070"/>
    </source>
</evidence>
<dbReference type="CDD" id="cd00882">
    <property type="entry name" value="Ras_like_GTPase"/>
    <property type="match status" value="1"/>
</dbReference>
<evidence type="ECO:0000313" key="6">
    <source>
        <dbReference type="EMBL" id="CCO44531.1"/>
    </source>
</evidence>
<dbReference type="Pfam" id="PF06744">
    <property type="entry name" value="IcmF_C"/>
    <property type="match status" value="1"/>
</dbReference>
<dbReference type="InterPro" id="IPR027417">
    <property type="entry name" value="P-loop_NTPase"/>
</dbReference>
<evidence type="ECO:0000313" key="7">
    <source>
        <dbReference type="Proteomes" id="UP000018211"/>
    </source>
</evidence>
<keyword evidence="1" id="KW-0472">Membrane</keyword>
<feature type="transmembrane region" description="Helical" evidence="1">
    <location>
        <begin position="443"/>
        <end position="464"/>
    </location>
</feature>
<evidence type="ECO:0000259" key="3">
    <source>
        <dbReference type="Pfam" id="PF06761"/>
    </source>
</evidence>
<organism evidence="6 7">
    <name type="scientific">Vibrio nigripulchritudo SOn1</name>
    <dbReference type="NCBI Taxonomy" id="1238450"/>
    <lineage>
        <taxon>Bacteria</taxon>
        <taxon>Pseudomonadati</taxon>
        <taxon>Pseudomonadota</taxon>
        <taxon>Gammaproteobacteria</taxon>
        <taxon>Vibrionales</taxon>
        <taxon>Vibrionaceae</taxon>
        <taxon>Vibrio</taxon>
    </lineage>
</organism>
<feature type="domain" description="Type VI secretion system IcmF C-terminal" evidence="2">
    <location>
        <begin position="1051"/>
        <end position="1152"/>
    </location>
</feature>
<feature type="transmembrane region" description="Helical" evidence="1">
    <location>
        <begin position="14"/>
        <end position="36"/>
    </location>
</feature>
<protein>
    <submittedName>
        <fullName evidence="6">Type VI secretion system, IcmF</fullName>
    </submittedName>
</protein>
<proteinExistence type="predicted"/>
<evidence type="ECO:0000259" key="2">
    <source>
        <dbReference type="Pfam" id="PF06744"/>
    </source>
</evidence>
<comment type="caution">
    <text evidence="6">The sequence shown here is derived from an EMBL/GenBank/DDBJ whole genome shotgun (WGS) entry which is preliminary data.</text>
</comment>
<dbReference type="SUPFAM" id="SSF52540">
    <property type="entry name" value="P-loop containing nucleoside triphosphate hydrolases"/>
    <property type="match status" value="1"/>
</dbReference>
<feature type="domain" description="Type VI secretion system component TssM1 helical" evidence="5">
    <location>
        <begin position="948"/>
        <end position="1037"/>
    </location>
</feature>
<dbReference type="InterPro" id="IPR048677">
    <property type="entry name" value="TssM1_hel"/>
</dbReference>
<dbReference type="Proteomes" id="UP000018211">
    <property type="component" value="Unassembled WGS sequence"/>
</dbReference>
<accession>A0AAV2VIP8</accession>
<feature type="transmembrane region" description="Helical" evidence="1">
    <location>
        <begin position="48"/>
        <end position="65"/>
    </location>
</feature>
<dbReference type="EMBL" id="CAOF01000020">
    <property type="protein sequence ID" value="CCO44531.1"/>
    <property type="molecule type" value="Genomic_DNA"/>
</dbReference>
<name>A0AAV2VIP8_9VIBR</name>
<gene>
    <name evidence="6" type="ORF">VIBNISOn1_1160039</name>
</gene>
<evidence type="ECO:0000259" key="4">
    <source>
        <dbReference type="Pfam" id="PF14331"/>
    </source>
</evidence>
<dbReference type="NCBIfam" id="TIGR03348">
    <property type="entry name" value="VI_IcmF"/>
    <property type="match status" value="1"/>
</dbReference>
<sequence length="1174" mass="134091">MSFKAVGKFVSQKWFVSLIGLIALSLMIWLVGPLVAVAGHEPLKSETSRLLVLLALMFGWGVVNIRQQKKEKKEEDESIQNLLEVNAQDDEESAAEIDLLKERIDQAIQVLHKTGKRGKQSIYKLPWYVLIGPPGTGKTTALANSGLEFPLSDSLGQDPLSGIGGTRHCDWWFTNKAVLIDTAGRYTTQDSHSEKDSKAWLGFLGLLKKYRTKRPINGAIVAVSLVSLMSQTRTERGMHARAIKARIQELKNQLGMQFPIYIVLTKADLIAGFNEYFADLEDEERDQLLGFMFPEYSEDEKGVISLFNKEFHHLLESLDKRMNKRLEQETDLDKRALIFEFPKQLRMLQANVDEFLSDIFAKNAFEESTMIRGVFIVSAVQEGMPIDRVMNETSSGLGLSQLSLKTSSKESASFFIRSLFEDIIFREQFLGSVNRHHQKQNRWVKHGALAFSLASVAAFGAIWFQSFQWNKQLITETDVRIANIDEQVKRIDFDFEDNLVESLELLDEIMGLPMGYAGYYEDVEGIKKFGLYQGDKIGQPAKAAYHQALNGYFSKLLESALISEMEASQSHREYLYETLKTYLMLFNPERFDIVHVESWFELYFENNFPGEFNEEKRASLMMHTKNLLANDDLGLYVNNDAVQDARNVLTQLPLAERAYQRMKLQFIKSHVPSFRITDVMGSQSLSQFERKSGKPLSAGIPGFYTFNGFHSIFQMQIGRTVKNLMEDNWVYGDNIDIQAVDHDLAVKGVRERYYRDYIYEWESLINDIALKSTPSLELSLIQSRILASSERPVESFLKAVQKEVSLTKVSLSQNEKVAAEVATKAADVALHNKKNAIGRFMPTENTELAINLPGKEVERAFEGIINIEQQDFELINQSLVGLREYLSDLSSSGNNQKLAYKSILDGTVTEDVARSLKRTNQILPAPFNRWLVGLSHESTRLAEKGSQNHLNQIWKTQVVKAYERSIEGRYPFNPSAKNEVNLKDFKRFFGYGGTLDSFFSDYLEPFVDTSGRVWRFEKEIGVSPETLAVFQRAEKIRQTFFETDNSVKIEFGLRPKYLDQHISKFKLELGSQKLVYSHGPERTQNLSWPSSKSETRIIFIPPNSSREISHTYEGQWGLYKMLDQSLKARPETRKDNIVMIDLKGNKVQLELIPSSTINPFWSNDMERFTCPQTL</sequence>
<dbReference type="PANTHER" id="PTHR36153:SF1">
    <property type="entry name" value="TYPE VI SECRETION SYSTEM COMPONENT TSSM1"/>
    <property type="match status" value="1"/>
</dbReference>
<dbReference type="InterPro" id="IPR025743">
    <property type="entry name" value="TssM1_N"/>
</dbReference>
<dbReference type="InterPro" id="IPR053156">
    <property type="entry name" value="T6SS_TssM-like"/>
</dbReference>
<dbReference type="InterPro" id="IPR010623">
    <property type="entry name" value="IcmF_C"/>
</dbReference>
<dbReference type="PANTHER" id="PTHR36153">
    <property type="entry name" value="INNER MEMBRANE PROTEIN-RELATED"/>
    <property type="match status" value="1"/>
</dbReference>
<keyword evidence="1" id="KW-1133">Transmembrane helix</keyword>
<dbReference type="Pfam" id="PF21070">
    <property type="entry name" value="IcmF_helical"/>
    <property type="match status" value="1"/>
</dbReference>
<dbReference type="InterPro" id="IPR009612">
    <property type="entry name" value="IcmF-rel"/>
</dbReference>
<feature type="domain" description="Type VI secretion system component TssM1 N-terminal" evidence="4">
    <location>
        <begin position="194"/>
        <end position="450"/>
    </location>
</feature>
<feature type="domain" description="IcmF-related" evidence="3">
    <location>
        <begin position="503"/>
        <end position="804"/>
    </location>
</feature>
<dbReference type="InterPro" id="IPR017731">
    <property type="entry name" value="TssM1-like"/>
</dbReference>
<dbReference type="Pfam" id="PF06761">
    <property type="entry name" value="IcmF-related"/>
    <property type="match status" value="1"/>
</dbReference>
<dbReference type="AlphaFoldDB" id="A0AAV2VIP8"/>
<dbReference type="Pfam" id="PF14331">
    <property type="entry name" value="IcmF-related_N"/>
    <property type="match status" value="1"/>
</dbReference>
<dbReference type="Gene3D" id="3.40.50.300">
    <property type="entry name" value="P-loop containing nucleotide triphosphate hydrolases"/>
    <property type="match status" value="1"/>
</dbReference>
<evidence type="ECO:0000256" key="1">
    <source>
        <dbReference type="SAM" id="Phobius"/>
    </source>
</evidence>
<keyword evidence="1" id="KW-0812">Transmembrane</keyword>